<dbReference type="Pfam" id="PF00300">
    <property type="entry name" value="His_Phos_1"/>
    <property type="match status" value="1"/>
</dbReference>
<sequence>MKNLLFMRHGKSSWDLDVSDQDRPLAQRGITDAHLVGRRLFKGNIKPDFVFSSPANRALHTAMICLRNLKYPMDRFQVSTDLYDFSGDQVLDFIKKTDDVLDTILIFGHNNAFTHLVNSLGDSYIDNVPTSGFVHIQFNEESWSDISQGRTIETVFPKHLK</sequence>
<proteinExistence type="predicted"/>
<name>A0A223V992_9FLAO</name>
<evidence type="ECO:0000313" key="3">
    <source>
        <dbReference type="Proteomes" id="UP000215244"/>
    </source>
</evidence>
<reference evidence="2 3" key="1">
    <citation type="submission" date="2017-08" db="EMBL/GenBank/DDBJ databases">
        <title>The complete genome sequence of Maribacter sp. B1, isolated from deep-sea sediment.</title>
        <authorList>
            <person name="Wu Y.-H."/>
            <person name="Cheng H."/>
            <person name="Xu X.-W."/>
        </authorList>
    </citation>
    <scope>NUCLEOTIDE SEQUENCE [LARGE SCALE GENOMIC DNA]</scope>
    <source>
        <strain evidence="2 3">B1</strain>
    </source>
</reference>
<dbReference type="SMART" id="SM00855">
    <property type="entry name" value="PGAM"/>
    <property type="match status" value="1"/>
</dbReference>
<dbReference type="RefSeq" id="WP_094998039.1">
    <property type="nucleotide sequence ID" value="NZ_BMJL01000004.1"/>
</dbReference>
<dbReference type="Gene3D" id="3.40.50.1240">
    <property type="entry name" value="Phosphoglycerate mutase-like"/>
    <property type="match status" value="1"/>
</dbReference>
<keyword evidence="3" id="KW-1185">Reference proteome</keyword>
<dbReference type="InterPro" id="IPR051021">
    <property type="entry name" value="Mito_Ser/Thr_phosphatase"/>
</dbReference>
<dbReference type="InterPro" id="IPR029033">
    <property type="entry name" value="His_PPase_superfam"/>
</dbReference>
<dbReference type="CDD" id="cd07067">
    <property type="entry name" value="HP_PGM_like"/>
    <property type="match status" value="1"/>
</dbReference>
<dbReference type="OrthoDB" id="9810154at2"/>
<dbReference type="InterPro" id="IPR013078">
    <property type="entry name" value="His_Pase_superF_clade-1"/>
</dbReference>
<protein>
    <submittedName>
        <fullName evidence="2">Histidine phosphatase family protein</fullName>
    </submittedName>
</protein>
<evidence type="ECO:0000256" key="1">
    <source>
        <dbReference type="ARBA" id="ARBA00022801"/>
    </source>
</evidence>
<dbReference type="KEGG" id="marb:CJ263_15045"/>
<dbReference type="EMBL" id="CP022957">
    <property type="protein sequence ID" value="ASV31429.1"/>
    <property type="molecule type" value="Genomic_DNA"/>
</dbReference>
<evidence type="ECO:0000313" key="2">
    <source>
        <dbReference type="EMBL" id="ASV31429.1"/>
    </source>
</evidence>
<organism evidence="2 3">
    <name type="scientific">Maribacter cobaltidurans</name>
    <dbReference type="NCBI Taxonomy" id="1178778"/>
    <lineage>
        <taxon>Bacteria</taxon>
        <taxon>Pseudomonadati</taxon>
        <taxon>Bacteroidota</taxon>
        <taxon>Flavobacteriia</taxon>
        <taxon>Flavobacteriales</taxon>
        <taxon>Flavobacteriaceae</taxon>
        <taxon>Maribacter</taxon>
    </lineage>
</organism>
<accession>A0A223V992</accession>
<dbReference type="PANTHER" id="PTHR20935:SF1">
    <property type="entry name" value="SLL1549 PROTEIN"/>
    <property type="match status" value="1"/>
</dbReference>
<dbReference type="Proteomes" id="UP000215244">
    <property type="component" value="Chromosome"/>
</dbReference>
<dbReference type="PANTHER" id="PTHR20935">
    <property type="entry name" value="PHOSPHOGLYCERATE MUTASE-RELATED"/>
    <property type="match status" value="1"/>
</dbReference>
<keyword evidence="1" id="KW-0378">Hydrolase</keyword>
<dbReference type="AlphaFoldDB" id="A0A223V992"/>
<gene>
    <name evidence="2" type="ORF">CJ263_15045</name>
</gene>
<dbReference type="GO" id="GO:0016787">
    <property type="term" value="F:hydrolase activity"/>
    <property type="evidence" value="ECO:0007669"/>
    <property type="project" value="UniProtKB-KW"/>
</dbReference>
<dbReference type="SUPFAM" id="SSF53254">
    <property type="entry name" value="Phosphoglycerate mutase-like"/>
    <property type="match status" value="1"/>
</dbReference>